<keyword evidence="3" id="KW-0813">Transport</keyword>
<dbReference type="InterPro" id="IPR011701">
    <property type="entry name" value="MFS"/>
</dbReference>
<feature type="transmembrane region" description="Helical" evidence="7">
    <location>
        <begin position="94"/>
        <end position="117"/>
    </location>
</feature>
<keyword evidence="10" id="KW-1185">Reference proteome</keyword>
<keyword evidence="5 7" id="KW-1133">Transmembrane helix</keyword>
<feature type="transmembrane region" description="Helical" evidence="7">
    <location>
        <begin position="126"/>
        <end position="149"/>
    </location>
</feature>
<dbReference type="GO" id="GO:0012505">
    <property type="term" value="C:endomembrane system"/>
    <property type="evidence" value="ECO:0007669"/>
    <property type="project" value="UniProtKB-SubCell"/>
</dbReference>
<feature type="transmembrane region" description="Helical" evidence="7">
    <location>
        <begin position="430"/>
        <end position="449"/>
    </location>
</feature>
<dbReference type="Pfam" id="PF07690">
    <property type="entry name" value="MFS_1"/>
    <property type="match status" value="1"/>
</dbReference>
<feature type="transmembrane region" description="Helical" evidence="7">
    <location>
        <begin position="311"/>
        <end position="330"/>
    </location>
</feature>
<dbReference type="Gene3D" id="1.20.1250.20">
    <property type="entry name" value="MFS general substrate transporter like domains"/>
    <property type="match status" value="2"/>
</dbReference>
<dbReference type="InterPro" id="IPR020846">
    <property type="entry name" value="MFS_dom"/>
</dbReference>
<dbReference type="InterPro" id="IPR036259">
    <property type="entry name" value="MFS_trans_sf"/>
</dbReference>
<comment type="caution">
    <text evidence="9">The sequence shown here is derived from an EMBL/GenBank/DDBJ whole genome shotgun (WGS) entry which is preliminary data.</text>
</comment>
<protein>
    <submittedName>
        <fullName evidence="9">MFS domain-containing protein</fullName>
    </submittedName>
</protein>
<dbReference type="EMBL" id="JACAZE010000004">
    <property type="protein sequence ID" value="KAF7318439.1"/>
    <property type="molecule type" value="Genomic_DNA"/>
</dbReference>
<organism evidence="9 10">
    <name type="scientific">Mycena chlorophos</name>
    <name type="common">Agaric fungus</name>
    <name type="synonym">Agaricus chlorophos</name>
    <dbReference type="NCBI Taxonomy" id="658473"/>
    <lineage>
        <taxon>Eukaryota</taxon>
        <taxon>Fungi</taxon>
        <taxon>Dikarya</taxon>
        <taxon>Basidiomycota</taxon>
        <taxon>Agaricomycotina</taxon>
        <taxon>Agaricomycetes</taxon>
        <taxon>Agaricomycetidae</taxon>
        <taxon>Agaricales</taxon>
        <taxon>Marasmiineae</taxon>
        <taxon>Mycenaceae</taxon>
        <taxon>Mycena</taxon>
    </lineage>
</organism>
<dbReference type="PANTHER" id="PTHR23514">
    <property type="entry name" value="BYPASS OF STOP CODON PROTEIN 6"/>
    <property type="match status" value="1"/>
</dbReference>
<feature type="transmembrane region" description="Helical" evidence="7">
    <location>
        <begin position="58"/>
        <end position="74"/>
    </location>
</feature>
<dbReference type="SUPFAM" id="SSF103473">
    <property type="entry name" value="MFS general substrate transporter"/>
    <property type="match status" value="1"/>
</dbReference>
<evidence type="ECO:0000313" key="10">
    <source>
        <dbReference type="Proteomes" id="UP000613580"/>
    </source>
</evidence>
<evidence type="ECO:0000256" key="7">
    <source>
        <dbReference type="SAM" id="Phobius"/>
    </source>
</evidence>
<evidence type="ECO:0000259" key="8">
    <source>
        <dbReference type="PROSITE" id="PS50850"/>
    </source>
</evidence>
<sequence>MDTPMDTPASEKTLIQVEKGFIEAESALAMPVPTTFPPEPNASTPLNGRTAKHRRSDRFQMIALCGTLFLSGWNDGSVGPLIPKIQDFYHLSYTIVSLIFVFKCTGYIIGAIGNIALTERVGFGKLLLLGAFIQIIGNSLLSAAVHVPFPIFVLGNFLTGIGLATQNAQTVAYVASFTAAPELKMGIVQSAYGAGALVSPLVATQFAQFQGGRWCFNYLITVGLNLLNGLHLALVFEGRHQDESLARLGQVSLEPQPGTSDGKKQSRFKQMLRLKSVHLLAIFLFVYVGTEVTIGGWIVSYMESVRHGGASSGYISAGFWGGLMLGRLFCLPLNKLINEIRAMYLYIGIAIGLELIIWFVPSYITSAIAVSLVGFCLGPMFPIGMTHGARILPPHLLVTCIAWASGISISGAAVLPFVTGAIAGARGISSLEPFAISMLVLMGLLWTTVPRKRY</sequence>
<evidence type="ECO:0000256" key="3">
    <source>
        <dbReference type="ARBA" id="ARBA00022448"/>
    </source>
</evidence>
<dbReference type="PROSITE" id="PS50850">
    <property type="entry name" value="MFS"/>
    <property type="match status" value="1"/>
</dbReference>
<dbReference type="GO" id="GO:0022857">
    <property type="term" value="F:transmembrane transporter activity"/>
    <property type="evidence" value="ECO:0007669"/>
    <property type="project" value="InterPro"/>
</dbReference>
<dbReference type="InterPro" id="IPR051788">
    <property type="entry name" value="MFS_Transporter"/>
</dbReference>
<evidence type="ECO:0000313" key="9">
    <source>
        <dbReference type="EMBL" id="KAF7318439.1"/>
    </source>
</evidence>
<evidence type="ECO:0000256" key="5">
    <source>
        <dbReference type="ARBA" id="ARBA00022989"/>
    </source>
</evidence>
<feature type="domain" description="Major facilitator superfamily (MFS) profile" evidence="8">
    <location>
        <begin position="60"/>
        <end position="453"/>
    </location>
</feature>
<evidence type="ECO:0000256" key="1">
    <source>
        <dbReference type="ARBA" id="ARBA00004127"/>
    </source>
</evidence>
<feature type="transmembrane region" description="Helical" evidence="7">
    <location>
        <begin position="216"/>
        <end position="236"/>
    </location>
</feature>
<feature type="transmembrane region" description="Helical" evidence="7">
    <location>
        <begin position="366"/>
        <end position="384"/>
    </location>
</feature>
<comment type="similarity">
    <text evidence="2">Belongs to the major facilitator superfamily.</text>
</comment>
<evidence type="ECO:0000256" key="4">
    <source>
        <dbReference type="ARBA" id="ARBA00022692"/>
    </source>
</evidence>
<dbReference type="OrthoDB" id="413079at2759"/>
<dbReference type="PANTHER" id="PTHR23514:SF3">
    <property type="entry name" value="BYPASS OF STOP CODON PROTEIN 6"/>
    <property type="match status" value="1"/>
</dbReference>
<feature type="transmembrane region" description="Helical" evidence="7">
    <location>
        <begin position="342"/>
        <end position="360"/>
    </location>
</feature>
<feature type="transmembrane region" description="Helical" evidence="7">
    <location>
        <begin position="277"/>
        <end position="299"/>
    </location>
</feature>
<feature type="transmembrane region" description="Helical" evidence="7">
    <location>
        <begin position="396"/>
        <end position="418"/>
    </location>
</feature>
<evidence type="ECO:0000256" key="6">
    <source>
        <dbReference type="ARBA" id="ARBA00023136"/>
    </source>
</evidence>
<dbReference type="GO" id="GO:0016020">
    <property type="term" value="C:membrane"/>
    <property type="evidence" value="ECO:0007669"/>
    <property type="project" value="TreeGrafter"/>
</dbReference>
<dbReference type="FunFam" id="1.20.1250.20:FF:000286">
    <property type="entry name" value="MFS efflux transporter"/>
    <property type="match status" value="1"/>
</dbReference>
<keyword evidence="4 7" id="KW-0812">Transmembrane</keyword>
<evidence type="ECO:0000256" key="2">
    <source>
        <dbReference type="ARBA" id="ARBA00008335"/>
    </source>
</evidence>
<reference evidence="9" key="1">
    <citation type="submission" date="2020-05" db="EMBL/GenBank/DDBJ databases">
        <title>Mycena genomes resolve the evolution of fungal bioluminescence.</title>
        <authorList>
            <person name="Tsai I.J."/>
        </authorList>
    </citation>
    <scope>NUCLEOTIDE SEQUENCE</scope>
    <source>
        <strain evidence="9">110903Hualien_Pintung</strain>
    </source>
</reference>
<comment type="subcellular location">
    <subcellularLocation>
        <location evidence="1">Endomembrane system</location>
        <topology evidence="1">Multi-pass membrane protein</topology>
    </subcellularLocation>
</comment>
<gene>
    <name evidence="9" type="ORF">HMN09_00353100</name>
</gene>
<accession>A0A8H6TJR8</accession>
<name>A0A8H6TJR8_MYCCL</name>
<dbReference type="AlphaFoldDB" id="A0A8H6TJR8"/>
<keyword evidence="6 7" id="KW-0472">Membrane</keyword>
<proteinExistence type="inferred from homology"/>
<dbReference type="Proteomes" id="UP000613580">
    <property type="component" value="Unassembled WGS sequence"/>
</dbReference>